<keyword evidence="2" id="KW-1185">Reference proteome</keyword>
<proteinExistence type="predicted"/>
<reference evidence="1" key="1">
    <citation type="submission" date="2022-06" db="EMBL/GenBank/DDBJ databases">
        <title>Novel species in genus nocardia.</title>
        <authorList>
            <person name="Li F."/>
        </authorList>
    </citation>
    <scope>NUCLEOTIDE SEQUENCE</scope>
    <source>
        <strain evidence="1">CDC141</strain>
    </source>
</reference>
<comment type="caution">
    <text evidence="1">The sequence shown here is derived from an EMBL/GenBank/DDBJ whole genome shotgun (WGS) entry which is preliminary data.</text>
</comment>
<accession>A0A9X2J1B8</accession>
<evidence type="ECO:0000313" key="1">
    <source>
        <dbReference type="EMBL" id="MCM6778719.1"/>
    </source>
</evidence>
<dbReference type="AlphaFoldDB" id="A0A9X2J1B8"/>
<sequence length="145" mass="16502">MPTTIGDIPIRRGYYCVPKKYEGNEVAESTYGYGFGMDKARYRHHITRIKVIDFTLRNSRGTGNPRGNYEFHAWARKKRCDDSGNNCKVIQSQEVIAVASRGEGKDPYDMPTGSPIGLITFYCNYGDPTKLRCESWVNTSLDIFK</sequence>
<gene>
    <name evidence="1" type="ORF">NDR86_35090</name>
</gene>
<evidence type="ECO:0000313" key="2">
    <source>
        <dbReference type="Proteomes" id="UP001139157"/>
    </source>
</evidence>
<name>A0A9X2J1B8_9NOCA</name>
<dbReference type="RefSeq" id="WP_251918275.1">
    <property type="nucleotide sequence ID" value="NZ_JAMRXG010000026.1"/>
</dbReference>
<dbReference type="EMBL" id="JAMRXG010000026">
    <property type="protein sequence ID" value="MCM6778719.1"/>
    <property type="molecule type" value="Genomic_DNA"/>
</dbReference>
<dbReference type="Proteomes" id="UP001139157">
    <property type="component" value="Unassembled WGS sequence"/>
</dbReference>
<organism evidence="1 2">
    <name type="scientific">Nocardia pulmonis</name>
    <dbReference type="NCBI Taxonomy" id="2951408"/>
    <lineage>
        <taxon>Bacteria</taxon>
        <taxon>Bacillati</taxon>
        <taxon>Actinomycetota</taxon>
        <taxon>Actinomycetes</taxon>
        <taxon>Mycobacteriales</taxon>
        <taxon>Nocardiaceae</taxon>
        <taxon>Nocardia</taxon>
    </lineage>
</organism>
<protein>
    <submittedName>
        <fullName evidence="1">Uncharacterized protein</fullName>
    </submittedName>
</protein>